<evidence type="ECO:0000313" key="3">
    <source>
        <dbReference type="Proteomes" id="UP001222027"/>
    </source>
</evidence>
<keyword evidence="3" id="KW-1185">Reference proteome</keyword>
<protein>
    <submittedName>
        <fullName evidence="2">Uncharacterized protein</fullName>
    </submittedName>
</protein>
<dbReference type="AlphaFoldDB" id="A0AAV8PVG4"/>
<evidence type="ECO:0000313" key="2">
    <source>
        <dbReference type="EMBL" id="KAJ8464141.1"/>
    </source>
</evidence>
<gene>
    <name evidence="2" type="ORF">OPV22_026693</name>
</gene>
<dbReference type="EMBL" id="JAQQAF010000008">
    <property type="protein sequence ID" value="KAJ8464141.1"/>
    <property type="molecule type" value="Genomic_DNA"/>
</dbReference>
<organism evidence="2 3">
    <name type="scientific">Ensete ventricosum</name>
    <name type="common">Abyssinian banana</name>
    <name type="synonym">Musa ensete</name>
    <dbReference type="NCBI Taxonomy" id="4639"/>
    <lineage>
        <taxon>Eukaryota</taxon>
        <taxon>Viridiplantae</taxon>
        <taxon>Streptophyta</taxon>
        <taxon>Embryophyta</taxon>
        <taxon>Tracheophyta</taxon>
        <taxon>Spermatophyta</taxon>
        <taxon>Magnoliopsida</taxon>
        <taxon>Liliopsida</taxon>
        <taxon>Zingiberales</taxon>
        <taxon>Musaceae</taxon>
        <taxon>Ensete</taxon>
    </lineage>
</organism>
<proteinExistence type="predicted"/>
<evidence type="ECO:0000256" key="1">
    <source>
        <dbReference type="SAM" id="MobiDB-lite"/>
    </source>
</evidence>
<reference evidence="2 3" key="1">
    <citation type="submission" date="2022-12" db="EMBL/GenBank/DDBJ databases">
        <title>Chromosome-scale assembly of the Ensete ventricosum genome.</title>
        <authorList>
            <person name="Dussert Y."/>
            <person name="Stocks J."/>
            <person name="Wendawek A."/>
            <person name="Woldeyes F."/>
            <person name="Nichols R.A."/>
            <person name="Borrell J.S."/>
        </authorList>
    </citation>
    <scope>NUCLEOTIDE SEQUENCE [LARGE SCALE GENOMIC DNA]</scope>
    <source>
        <strain evidence="3">cv. Maze</strain>
        <tissue evidence="2">Seeds</tissue>
    </source>
</reference>
<comment type="caution">
    <text evidence="2">The sequence shown here is derived from an EMBL/GenBank/DDBJ whole genome shotgun (WGS) entry which is preliminary data.</text>
</comment>
<dbReference type="Proteomes" id="UP001222027">
    <property type="component" value="Unassembled WGS sequence"/>
</dbReference>
<feature type="compositionally biased region" description="Basic and acidic residues" evidence="1">
    <location>
        <begin position="94"/>
        <end position="106"/>
    </location>
</feature>
<feature type="region of interest" description="Disordered" evidence="1">
    <location>
        <begin position="94"/>
        <end position="113"/>
    </location>
</feature>
<sequence length="113" mass="12471">MRGRECQLMGLTWLLSKNRTTTLPAHRHLRPPGAHGGRGCRRRILPGPTFLPLLPASVASQSSIMSSLYNDDGVKPLRLRRLERAASRIFSSEIGERGEKVNRESKGIGVTSP</sequence>
<accession>A0AAV8PVG4</accession>
<name>A0AAV8PVG4_ENSVE</name>